<dbReference type="GO" id="GO:0016787">
    <property type="term" value="F:hydrolase activity"/>
    <property type="evidence" value="ECO:0007669"/>
    <property type="project" value="UniProtKB-UniRule"/>
</dbReference>
<dbReference type="OrthoDB" id="9800565at2"/>
<dbReference type="Gene3D" id="3.60.21.10">
    <property type="match status" value="1"/>
</dbReference>
<dbReference type="InterPro" id="IPR053193">
    <property type="entry name" value="MetalloPDE_YfcE-like"/>
</dbReference>
<reference evidence="4 5" key="1">
    <citation type="submission" date="2019-02" db="EMBL/GenBank/DDBJ databases">
        <title>Deep-cultivation of Planctomycetes and their phenomic and genomic characterization uncovers novel biology.</title>
        <authorList>
            <person name="Wiegand S."/>
            <person name="Jogler M."/>
            <person name="Boedeker C."/>
            <person name="Pinto D."/>
            <person name="Vollmers J."/>
            <person name="Rivas-Marin E."/>
            <person name="Kohn T."/>
            <person name="Peeters S.H."/>
            <person name="Heuer A."/>
            <person name="Rast P."/>
            <person name="Oberbeckmann S."/>
            <person name="Bunk B."/>
            <person name="Jeske O."/>
            <person name="Meyerdierks A."/>
            <person name="Storesund J.E."/>
            <person name="Kallscheuer N."/>
            <person name="Luecker S."/>
            <person name="Lage O.M."/>
            <person name="Pohl T."/>
            <person name="Merkel B.J."/>
            <person name="Hornburger P."/>
            <person name="Mueller R.-W."/>
            <person name="Bruemmer F."/>
            <person name="Labrenz M."/>
            <person name="Spormann A.M."/>
            <person name="Op Den Camp H."/>
            <person name="Overmann J."/>
            <person name="Amann R."/>
            <person name="Jetten M.S.M."/>
            <person name="Mascher T."/>
            <person name="Medema M.H."/>
            <person name="Devos D.P."/>
            <person name="Kaster A.-K."/>
            <person name="Ovreas L."/>
            <person name="Rohde M."/>
            <person name="Galperin M.Y."/>
            <person name="Jogler C."/>
        </authorList>
    </citation>
    <scope>NUCLEOTIDE SEQUENCE [LARGE SCALE GENOMIC DNA]</scope>
    <source>
        <strain evidence="4 5">KOR34</strain>
    </source>
</reference>
<gene>
    <name evidence="4" type="ORF">KOR34_29740</name>
</gene>
<accession>A0A5C5VJ67</accession>
<dbReference type="RefSeq" id="WP_146565301.1">
    <property type="nucleotide sequence ID" value="NZ_SIHJ01000001.1"/>
</dbReference>
<dbReference type="PANTHER" id="PTHR43165:SF1">
    <property type="entry name" value="PHOSPHODIESTERASE MJ0936"/>
    <property type="match status" value="1"/>
</dbReference>
<dbReference type="Proteomes" id="UP000316714">
    <property type="component" value="Unassembled WGS sequence"/>
</dbReference>
<evidence type="ECO:0000313" key="4">
    <source>
        <dbReference type="EMBL" id="TWT38007.1"/>
    </source>
</evidence>
<protein>
    <recommendedName>
        <fullName evidence="2">Phosphoesterase</fullName>
        <ecNumber evidence="2">3.1.4.-</ecNumber>
    </recommendedName>
</protein>
<name>A0A5C5VJ67_9BACT</name>
<comment type="caution">
    <text evidence="4">The sequence shown here is derived from an EMBL/GenBank/DDBJ whole genome shotgun (WGS) entry which is preliminary data.</text>
</comment>
<evidence type="ECO:0000256" key="2">
    <source>
        <dbReference type="RuleBase" id="RU362039"/>
    </source>
</evidence>
<dbReference type="PANTHER" id="PTHR43165">
    <property type="entry name" value="METALLOPHOSPHOESTERASE"/>
    <property type="match status" value="1"/>
</dbReference>
<organism evidence="4 5">
    <name type="scientific">Posidoniimonas corsicana</name>
    <dbReference type="NCBI Taxonomy" id="1938618"/>
    <lineage>
        <taxon>Bacteria</taxon>
        <taxon>Pseudomonadati</taxon>
        <taxon>Planctomycetota</taxon>
        <taxon>Planctomycetia</taxon>
        <taxon>Pirellulales</taxon>
        <taxon>Lacipirellulaceae</taxon>
        <taxon>Posidoniimonas</taxon>
    </lineage>
</organism>
<dbReference type="InterPro" id="IPR000979">
    <property type="entry name" value="Phosphodiesterase_MJ0936/Vps29"/>
</dbReference>
<keyword evidence="2" id="KW-0479">Metal-binding</keyword>
<dbReference type="InterPro" id="IPR024654">
    <property type="entry name" value="Calcineurin-like_PHP_lpxH"/>
</dbReference>
<evidence type="ECO:0000313" key="5">
    <source>
        <dbReference type="Proteomes" id="UP000316714"/>
    </source>
</evidence>
<dbReference type="NCBIfam" id="TIGR00040">
    <property type="entry name" value="yfcE"/>
    <property type="match status" value="1"/>
</dbReference>
<evidence type="ECO:0000259" key="3">
    <source>
        <dbReference type="Pfam" id="PF12850"/>
    </source>
</evidence>
<dbReference type="SUPFAM" id="SSF56300">
    <property type="entry name" value="Metallo-dependent phosphatases"/>
    <property type="match status" value="1"/>
</dbReference>
<feature type="domain" description="Calcineurin-like phosphoesterase" evidence="3">
    <location>
        <begin position="1"/>
        <end position="150"/>
    </location>
</feature>
<proteinExistence type="inferred from homology"/>
<dbReference type="InterPro" id="IPR029052">
    <property type="entry name" value="Metallo-depent_PP-like"/>
</dbReference>
<sequence length="160" mass="17351">MRIGVISDTHGHVDLTQDAVRMLESLEVEAVLHCGDVGGADVVRQFHQWPTHFVAGNCDYDLDSLGAAVDAEGQHWHGQFADLAFDGVRVALLHSHDRKRFKQTIQAGEHELVCYGHTHVAAIDETGPVMVLNPGAVYRASRPSVAVVELSPLSATIVPL</sequence>
<dbReference type="GO" id="GO:0046872">
    <property type="term" value="F:metal ion binding"/>
    <property type="evidence" value="ECO:0007669"/>
    <property type="project" value="UniProtKB-KW"/>
</dbReference>
<dbReference type="Pfam" id="PF12850">
    <property type="entry name" value="Metallophos_2"/>
    <property type="match status" value="1"/>
</dbReference>
<evidence type="ECO:0000256" key="1">
    <source>
        <dbReference type="ARBA" id="ARBA00008950"/>
    </source>
</evidence>
<keyword evidence="5" id="KW-1185">Reference proteome</keyword>
<comment type="similarity">
    <text evidence="1 2">Belongs to the metallophosphoesterase superfamily. YfcE family.</text>
</comment>
<dbReference type="EC" id="3.1.4.-" evidence="2"/>
<dbReference type="AlphaFoldDB" id="A0A5C5VJ67"/>
<dbReference type="EMBL" id="SIHJ01000001">
    <property type="protein sequence ID" value="TWT38007.1"/>
    <property type="molecule type" value="Genomic_DNA"/>
</dbReference>
<comment type="cofactor">
    <cofactor evidence="2">
        <name>a divalent metal cation</name>
        <dbReference type="ChEBI" id="CHEBI:60240"/>
    </cofactor>
</comment>